<dbReference type="PANTHER" id="PTHR47197">
    <property type="entry name" value="PROTEIN NIRF"/>
    <property type="match status" value="1"/>
</dbReference>
<sequence>MKKIILSLALLAFVSSCSNVDDNSDNTEVPNVEKPYANGILITNEGNFQSSNAEISFIKNDLSTVYNKIFATNNSNTTLGDVAQYMAFNNDLAYIVMNNSSTIEIVDRYTFKKVNQITANLNAPRAIAFSNGKIYVSNANDNTVTVYNANTNAFIKSISLDNQPEKLVATSNYVYVQSSSYASANTVEIINSSSDTNTKDLSFELPMNGITLDSNMVFVLGSDENKTEISKIENEAITKTISNVSLKSSRYLTLDNNNLYFTNGTGIYTLSKDLNSIPSSPIFNVNDNSWSTLYGFNVIDGKVFSSDANGFTDNSIVTVYDLTGNVLKTFTTEIGTNGFYKN</sequence>
<keyword evidence="3" id="KW-1185">Reference proteome</keyword>
<dbReference type="Pfam" id="PF16819">
    <property type="entry name" value="DUF5074"/>
    <property type="match status" value="1"/>
</dbReference>
<dbReference type="AlphaFoldDB" id="A0A3P3W765"/>
<dbReference type="Proteomes" id="UP000275719">
    <property type="component" value="Unassembled WGS sequence"/>
</dbReference>
<accession>A0A3P3W765</accession>
<organism evidence="2 3">
    <name type="scientific">Paenimyroides tangerinum</name>
    <dbReference type="NCBI Taxonomy" id="2488728"/>
    <lineage>
        <taxon>Bacteria</taxon>
        <taxon>Pseudomonadati</taxon>
        <taxon>Bacteroidota</taxon>
        <taxon>Flavobacteriia</taxon>
        <taxon>Flavobacteriales</taxon>
        <taxon>Flavobacteriaceae</taxon>
        <taxon>Paenimyroides</taxon>
    </lineage>
</organism>
<evidence type="ECO:0000256" key="1">
    <source>
        <dbReference type="SAM" id="SignalP"/>
    </source>
</evidence>
<gene>
    <name evidence="2" type="ORF">EG240_07365</name>
</gene>
<dbReference type="RefSeq" id="WP_125018749.1">
    <property type="nucleotide sequence ID" value="NZ_RQVQ01000013.1"/>
</dbReference>
<reference evidence="2 3" key="1">
    <citation type="submission" date="2018-11" db="EMBL/GenBank/DDBJ databases">
        <title>Flavobacterium sp. nov., YIM 102701-2 draft genome.</title>
        <authorList>
            <person name="Li G."/>
            <person name="Jiang Y."/>
        </authorList>
    </citation>
    <scope>NUCLEOTIDE SEQUENCE [LARGE SCALE GENOMIC DNA]</scope>
    <source>
        <strain evidence="2 3">YIM 102701-2</strain>
    </source>
</reference>
<comment type="caution">
    <text evidence="2">The sequence shown here is derived from an EMBL/GenBank/DDBJ whole genome shotgun (WGS) entry which is preliminary data.</text>
</comment>
<evidence type="ECO:0000313" key="3">
    <source>
        <dbReference type="Proteomes" id="UP000275719"/>
    </source>
</evidence>
<proteinExistence type="predicted"/>
<dbReference type="NCBIfam" id="TIGR02276">
    <property type="entry name" value="beta_rpt_yvtn"/>
    <property type="match status" value="1"/>
</dbReference>
<name>A0A3P3W765_9FLAO</name>
<evidence type="ECO:0000313" key="2">
    <source>
        <dbReference type="EMBL" id="RRJ91012.1"/>
    </source>
</evidence>
<dbReference type="InterPro" id="IPR011964">
    <property type="entry name" value="YVTN_b-propeller_repeat"/>
</dbReference>
<feature type="chain" id="PRO_5018297262" description="40-residue YVTN family beta-propeller repeat-containing protein" evidence="1">
    <location>
        <begin position="21"/>
        <end position="342"/>
    </location>
</feature>
<dbReference type="PROSITE" id="PS51257">
    <property type="entry name" value="PROKAR_LIPOPROTEIN"/>
    <property type="match status" value="1"/>
</dbReference>
<keyword evidence="1" id="KW-0732">Signal</keyword>
<dbReference type="InterPro" id="IPR015943">
    <property type="entry name" value="WD40/YVTN_repeat-like_dom_sf"/>
</dbReference>
<evidence type="ECO:0008006" key="4">
    <source>
        <dbReference type="Google" id="ProtNLM"/>
    </source>
</evidence>
<dbReference type="EMBL" id="RQVQ01000013">
    <property type="protein sequence ID" value="RRJ91012.1"/>
    <property type="molecule type" value="Genomic_DNA"/>
</dbReference>
<dbReference type="InterPro" id="IPR031815">
    <property type="entry name" value="DUF5074"/>
</dbReference>
<dbReference type="SUPFAM" id="SSF63825">
    <property type="entry name" value="YWTD domain"/>
    <property type="match status" value="1"/>
</dbReference>
<dbReference type="Gene3D" id="2.130.10.10">
    <property type="entry name" value="YVTN repeat-like/Quinoprotein amine dehydrogenase"/>
    <property type="match status" value="1"/>
</dbReference>
<dbReference type="PANTHER" id="PTHR47197:SF3">
    <property type="entry name" value="DIHYDRO-HEME D1 DEHYDROGENASE"/>
    <property type="match status" value="1"/>
</dbReference>
<feature type="signal peptide" evidence="1">
    <location>
        <begin position="1"/>
        <end position="20"/>
    </location>
</feature>
<dbReference type="OrthoDB" id="9773938at2"/>
<dbReference type="InterPro" id="IPR051200">
    <property type="entry name" value="Host-pathogen_enzymatic-act"/>
</dbReference>
<protein>
    <recommendedName>
        <fullName evidence="4">40-residue YVTN family beta-propeller repeat-containing protein</fullName>
    </recommendedName>
</protein>